<evidence type="ECO:0000313" key="2">
    <source>
        <dbReference type="EMBL" id="KAB1073665.1"/>
    </source>
</evidence>
<dbReference type="EMBL" id="VZZJ01000007">
    <property type="protein sequence ID" value="KAB1073665.1"/>
    <property type="molecule type" value="Genomic_DNA"/>
</dbReference>
<protein>
    <submittedName>
        <fullName evidence="2">Uncharacterized protein</fullName>
    </submittedName>
</protein>
<evidence type="ECO:0000313" key="3">
    <source>
        <dbReference type="Proteomes" id="UP000441523"/>
    </source>
</evidence>
<dbReference type="AlphaFoldDB" id="A0A6N6MT10"/>
<feature type="region of interest" description="Disordered" evidence="1">
    <location>
        <begin position="35"/>
        <end position="78"/>
    </location>
</feature>
<proteinExistence type="predicted"/>
<gene>
    <name evidence="2" type="ORF">F6X51_10760</name>
</gene>
<feature type="compositionally biased region" description="Basic residues" evidence="1">
    <location>
        <begin position="50"/>
        <end position="66"/>
    </location>
</feature>
<name>A0A6N6MT10_9HYPH</name>
<keyword evidence="3" id="KW-1185">Reference proteome</keyword>
<evidence type="ECO:0000256" key="1">
    <source>
        <dbReference type="SAM" id="MobiDB-lite"/>
    </source>
</evidence>
<dbReference type="Proteomes" id="UP000441523">
    <property type="component" value="Unassembled WGS sequence"/>
</dbReference>
<accession>A0A6N6MT10</accession>
<organism evidence="2 3">
    <name type="scientific">Methylobacterium planeticum</name>
    <dbReference type="NCBI Taxonomy" id="2615211"/>
    <lineage>
        <taxon>Bacteria</taxon>
        <taxon>Pseudomonadati</taxon>
        <taxon>Pseudomonadota</taxon>
        <taxon>Alphaproteobacteria</taxon>
        <taxon>Hyphomicrobiales</taxon>
        <taxon>Methylobacteriaceae</taxon>
        <taxon>Methylobacterium</taxon>
    </lineage>
</organism>
<reference evidence="2 3" key="1">
    <citation type="submission" date="2019-09" db="EMBL/GenBank/DDBJ databases">
        <title>YIM 132548 draft genome.</title>
        <authorList>
            <person name="Jiang L."/>
        </authorList>
    </citation>
    <scope>NUCLEOTIDE SEQUENCE [LARGE SCALE GENOMIC DNA]</scope>
    <source>
        <strain evidence="2 3">YIM 132548</strain>
    </source>
</reference>
<comment type="caution">
    <text evidence="2">The sequence shown here is derived from an EMBL/GenBank/DDBJ whole genome shotgun (WGS) entry which is preliminary data.</text>
</comment>
<sequence>MLCDPNQRESAILAISPRDAMPDGGRMRIETRNIEAGASAAARNPGSTRPPHRHRGERHRIRHAAGHARPGDRSVHHRVRRNRCLREWPPRPQGMPMIAQPFSAEALATRIRQTTEM</sequence>
<dbReference type="RefSeq" id="WP_150963421.1">
    <property type="nucleotide sequence ID" value="NZ_VZZJ01000007.1"/>
</dbReference>